<dbReference type="GO" id="GO:0019284">
    <property type="term" value="P:L-methionine salvage from S-adenosylmethionine"/>
    <property type="evidence" value="ECO:0007669"/>
    <property type="project" value="TreeGrafter"/>
</dbReference>
<feature type="domain" description="Nucleoside phosphorylase" evidence="1">
    <location>
        <begin position="155"/>
        <end position="391"/>
    </location>
</feature>
<dbReference type="GO" id="GO:0005829">
    <property type="term" value="C:cytosol"/>
    <property type="evidence" value="ECO:0007669"/>
    <property type="project" value="TreeGrafter"/>
</dbReference>
<dbReference type="Pfam" id="PF01048">
    <property type="entry name" value="PNP_UDP_1"/>
    <property type="match status" value="1"/>
</dbReference>
<dbReference type="GO" id="GO:0009116">
    <property type="term" value="P:nucleoside metabolic process"/>
    <property type="evidence" value="ECO:0007669"/>
    <property type="project" value="InterPro"/>
</dbReference>
<dbReference type="InterPro" id="IPR000845">
    <property type="entry name" value="Nucleoside_phosphorylase_d"/>
</dbReference>
<dbReference type="AlphaFoldDB" id="A0A5J4RIU5"/>
<gene>
    <name evidence="2" type="ORF">EZS27_018538</name>
</gene>
<sequence length="411" mass="46743">MIKILIIDDTEDKIFRIKSVIVNNCNIPESNIDVAKSINSGRKLLCDNDYDLLLLDLVLPLQDNEEPDREESPKFIDEIHTNERINLPNQIIGLTQYDESYSELKKRFEDKMWYLVKYEQSKNDWITMLQNKIIHLRKNKESLLKSILDESKHNIGIICALPEEFIQFKKAFNKIEWEKVNNTECLFDLYSGKINTGYGNSLKIIAGCVGRPGVSATSVFAATLYNIFKVDHLFMTGFCAGFESDDIALGDIIVADSIQDYSAGKIKDDETGNLKLLKELQQIPANYELTTKINTFISDGNNIAKINTALRNVNLINERNNVKALLGPTICGPFVVTSETLIKELKDGSRKLKSLDMEGFGLYLTSHFLNKKCLWIKSIADFANSNKGDEYHNMCSYASASFLYNFIKESF</sequence>
<dbReference type="GO" id="GO:0008782">
    <property type="term" value="F:adenosylhomocysteine nucleosidase activity"/>
    <property type="evidence" value="ECO:0007669"/>
    <property type="project" value="UniProtKB-EC"/>
</dbReference>
<accession>A0A5J4RIU5</accession>
<dbReference type="InterPro" id="IPR011006">
    <property type="entry name" value="CheY-like_superfamily"/>
</dbReference>
<dbReference type="PANTHER" id="PTHR46832:SF1">
    <property type="entry name" value="5'-METHYLTHIOADENOSINE_S-ADENOSYLHOMOCYSTEINE NUCLEOSIDASE"/>
    <property type="match status" value="1"/>
</dbReference>
<comment type="caution">
    <text evidence="2">The sequence shown here is derived from an EMBL/GenBank/DDBJ whole genome shotgun (WGS) entry which is preliminary data.</text>
</comment>
<dbReference type="PANTHER" id="PTHR46832">
    <property type="entry name" value="5'-METHYLTHIOADENOSINE/S-ADENOSYLHOMOCYSTEINE NUCLEOSIDASE"/>
    <property type="match status" value="1"/>
</dbReference>
<dbReference type="Gene3D" id="3.40.50.1580">
    <property type="entry name" value="Nucleoside phosphorylase domain"/>
    <property type="match status" value="1"/>
</dbReference>
<evidence type="ECO:0000259" key="1">
    <source>
        <dbReference type="Pfam" id="PF01048"/>
    </source>
</evidence>
<organism evidence="2">
    <name type="scientific">termite gut metagenome</name>
    <dbReference type="NCBI Taxonomy" id="433724"/>
    <lineage>
        <taxon>unclassified sequences</taxon>
        <taxon>metagenomes</taxon>
        <taxon>organismal metagenomes</taxon>
    </lineage>
</organism>
<keyword evidence="2" id="KW-0326">Glycosidase</keyword>
<reference evidence="2" key="1">
    <citation type="submission" date="2019-03" db="EMBL/GenBank/DDBJ databases">
        <title>Single cell metagenomics reveals metabolic interactions within the superorganism composed of flagellate Streblomastix strix and complex community of Bacteroidetes bacteria on its surface.</title>
        <authorList>
            <person name="Treitli S.C."/>
            <person name="Kolisko M."/>
            <person name="Husnik F."/>
            <person name="Keeling P."/>
            <person name="Hampl V."/>
        </authorList>
    </citation>
    <scope>NUCLEOTIDE SEQUENCE</scope>
    <source>
        <strain evidence="2">STM</strain>
    </source>
</reference>
<protein>
    <submittedName>
        <fullName evidence="2">5'-methylthioadenosine/S-adenosylhomocysteine nucleosidase</fullName>
        <ecNumber evidence="2">3.2.2.9</ecNumber>
    </submittedName>
</protein>
<name>A0A5J4RIU5_9ZZZZ</name>
<dbReference type="Gene3D" id="3.40.50.2300">
    <property type="match status" value="1"/>
</dbReference>
<dbReference type="SUPFAM" id="SSF53167">
    <property type="entry name" value="Purine and uridine phosphorylases"/>
    <property type="match status" value="1"/>
</dbReference>
<keyword evidence="2" id="KW-0378">Hydrolase</keyword>
<dbReference type="InterPro" id="IPR035994">
    <property type="entry name" value="Nucleoside_phosphorylase_sf"/>
</dbReference>
<evidence type="ECO:0000313" key="2">
    <source>
        <dbReference type="EMBL" id="KAA6333003.1"/>
    </source>
</evidence>
<proteinExistence type="predicted"/>
<dbReference type="EC" id="3.2.2.9" evidence="2"/>
<dbReference type="SUPFAM" id="SSF52172">
    <property type="entry name" value="CheY-like"/>
    <property type="match status" value="1"/>
</dbReference>
<dbReference type="EMBL" id="SNRY01001167">
    <property type="protein sequence ID" value="KAA6333003.1"/>
    <property type="molecule type" value="Genomic_DNA"/>
</dbReference>
<dbReference type="GO" id="GO:0008930">
    <property type="term" value="F:methylthioadenosine nucleosidase activity"/>
    <property type="evidence" value="ECO:0007669"/>
    <property type="project" value="TreeGrafter"/>
</dbReference>